<evidence type="ECO:0000256" key="2">
    <source>
        <dbReference type="SAM" id="SignalP"/>
    </source>
</evidence>
<keyword evidence="2" id="KW-0732">Signal</keyword>
<evidence type="ECO:0000313" key="4">
    <source>
        <dbReference type="Proteomes" id="UP000095651"/>
    </source>
</evidence>
<reference evidence="3 4" key="1">
    <citation type="submission" date="2015-09" db="EMBL/GenBank/DDBJ databases">
        <authorList>
            <consortium name="Pathogen Informatics"/>
        </authorList>
    </citation>
    <scope>NUCLEOTIDE SEQUENCE [LARGE SCALE GENOMIC DNA]</scope>
    <source>
        <strain evidence="3 4">2789STDY5608850</strain>
    </source>
</reference>
<evidence type="ECO:0000313" key="3">
    <source>
        <dbReference type="EMBL" id="CUO52926.1"/>
    </source>
</evidence>
<sequence>MKNSHLIQRAAALALAAVMAVMTAGCGTKEQKDGAAEGAKDSTKQTGTADTGTADVAKGRYVEQAVAYPFEAGTERVVDIIQDQNGELVMFTLIGQEAEGKKKAYRYDGSSWSEDTASPVKELQDSDYLTYSAYSADGTLYLIYADQSYKAHLVKFAEGQPMQEISAGIEDAMVLLNGLYVSEDGTLFIPSGDQVIVVGTDGVVEKKLPQRNSHSNFCDSHTLTANSFMTTGDRGFLRYDLKSLAEKEVIPFQTDESDVYGSLARGEGDDFYLANTKGIHHMADQGTMWETIVDGSLNSMSMPSAYVKRLLVGNDNDFYLWYSESEEQKLARYTYDPDMPTIPSKTLTVYGLNLSENQTVKQAAALFQMEHPDVRVELIDGAGESGSTLKSDTIRSLNAELLNGNGADVLVLDGLPIESYIEKGVLEDISDIITPMVKAGELYPNIAESFTGSDGSVYQYPVRVGIPIMYGDGTAMSQMAAIGSLRAWQEANPDKALFPKTIYENILRQMICLYYPELAGKDAGQLDTEKVRILLETAKLAGDASGSKVVFDESEDGGRGRVYNAADTRGFTGLSDCGLLTKNAEISLVELAGMMDVMTPAAIVDKYGYQMEQFNDIYYPKGLLGVTSFGKEKETAREFVAFALSPKVQNGDLNDGFTVSKTASGAWIERTSTVSIGFSFDGGDMMSAEYPDDKKKEEIMGMLDKLHTPISVDDILLEMIVSETKGYFEGKQTAAEAAGQFENKAKLYYAE</sequence>
<dbReference type="Gene3D" id="3.40.190.10">
    <property type="entry name" value="Periplasmic binding protein-like II"/>
    <property type="match status" value="1"/>
</dbReference>
<feature type="chain" id="PRO_5039069545" evidence="2">
    <location>
        <begin position="25"/>
        <end position="751"/>
    </location>
</feature>
<dbReference type="EMBL" id="CYZE01000007">
    <property type="protein sequence ID" value="CUO52926.1"/>
    <property type="molecule type" value="Genomic_DNA"/>
</dbReference>
<gene>
    <name evidence="3" type="ORF">ERS852407_03118</name>
</gene>
<dbReference type="PROSITE" id="PS51257">
    <property type="entry name" value="PROKAR_LIPOPROTEIN"/>
    <property type="match status" value="1"/>
</dbReference>
<dbReference type="Gene3D" id="2.130.10.10">
    <property type="entry name" value="YVTN repeat-like/Quinoprotein amine dehydrogenase"/>
    <property type="match status" value="1"/>
</dbReference>
<organism evidence="3 4">
    <name type="scientific">Hungatella hathewayi</name>
    <dbReference type="NCBI Taxonomy" id="154046"/>
    <lineage>
        <taxon>Bacteria</taxon>
        <taxon>Bacillati</taxon>
        <taxon>Bacillota</taxon>
        <taxon>Clostridia</taxon>
        <taxon>Lachnospirales</taxon>
        <taxon>Lachnospiraceae</taxon>
        <taxon>Hungatella</taxon>
    </lineage>
</organism>
<dbReference type="Proteomes" id="UP000095651">
    <property type="component" value="Unassembled WGS sequence"/>
</dbReference>
<proteinExistence type="predicted"/>
<dbReference type="InterPro" id="IPR006059">
    <property type="entry name" value="SBP"/>
</dbReference>
<feature type="signal peptide" evidence="2">
    <location>
        <begin position="1"/>
        <end position="24"/>
    </location>
</feature>
<dbReference type="SUPFAM" id="SSF63829">
    <property type="entry name" value="Calcium-dependent phosphotriesterase"/>
    <property type="match status" value="1"/>
</dbReference>
<name>A0A174FVS2_9FIRM</name>
<dbReference type="Pfam" id="PF01547">
    <property type="entry name" value="SBP_bac_1"/>
    <property type="match status" value="1"/>
</dbReference>
<feature type="compositionally biased region" description="Basic and acidic residues" evidence="1">
    <location>
        <begin position="30"/>
        <end position="43"/>
    </location>
</feature>
<dbReference type="SUPFAM" id="SSF53850">
    <property type="entry name" value="Periplasmic binding protein-like II"/>
    <property type="match status" value="2"/>
</dbReference>
<protein>
    <submittedName>
        <fullName evidence="3">ABC transporter substrate-binding protein</fullName>
    </submittedName>
</protein>
<dbReference type="AlphaFoldDB" id="A0A174FVS2"/>
<dbReference type="RefSeq" id="WP_055656530.1">
    <property type="nucleotide sequence ID" value="NZ_CABIXC010000007.1"/>
</dbReference>
<feature type="region of interest" description="Disordered" evidence="1">
    <location>
        <begin position="30"/>
        <end position="52"/>
    </location>
</feature>
<evidence type="ECO:0000256" key="1">
    <source>
        <dbReference type="SAM" id="MobiDB-lite"/>
    </source>
</evidence>
<accession>A0A174FVS2</accession>
<dbReference type="InterPro" id="IPR015943">
    <property type="entry name" value="WD40/YVTN_repeat-like_dom_sf"/>
</dbReference>